<keyword evidence="4" id="KW-0010">Activator</keyword>
<dbReference type="GO" id="GO:0043565">
    <property type="term" value="F:sequence-specific DNA binding"/>
    <property type="evidence" value="ECO:0007669"/>
    <property type="project" value="TreeGrafter"/>
</dbReference>
<evidence type="ECO:0000256" key="3">
    <source>
        <dbReference type="ARBA" id="ARBA00023125"/>
    </source>
</evidence>
<dbReference type="InterPro" id="IPR036390">
    <property type="entry name" value="WH_DNA-bd_sf"/>
</dbReference>
<dbReference type="OrthoDB" id="7260751at2"/>
<evidence type="ECO:0000256" key="1">
    <source>
        <dbReference type="ARBA" id="ARBA00009437"/>
    </source>
</evidence>
<dbReference type="GO" id="GO:0010628">
    <property type="term" value="P:positive regulation of gene expression"/>
    <property type="evidence" value="ECO:0007669"/>
    <property type="project" value="TreeGrafter"/>
</dbReference>
<dbReference type="Gene3D" id="3.40.190.290">
    <property type="match status" value="1"/>
</dbReference>
<feature type="domain" description="HTH lysR-type" evidence="6">
    <location>
        <begin position="7"/>
        <end position="64"/>
    </location>
</feature>
<dbReference type="InterPro" id="IPR005119">
    <property type="entry name" value="LysR_subst-bd"/>
</dbReference>
<dbReference type="Proteomes" id="UP000246352">
    <property type="component" value="Unassembled WGS sequence"/>
</dbReference>
<dbReference type="PANTHER" id="PTHR30427:SF1">
    <property type="entry name" value="TRANSCRIPTIONAL ACTIVATOR PROTEIN LYSR"/>
    <property type="match status" value="1"/>
</dbReference>
<keyword evidence="8" id="KW-1185">Reference proteome</keyword>
<name>A0A317PH09_9HYPH</name>
<dbReference type="AlphaFoldDB" id="A0A317PH09"/>
<dbReference type="InterPro" id="IPR036388">
    <property type="entry name" value="WH-like_DNA-bd_sf"/>
</dbReference>
<dbReference type="SUPFAM" id="SSF53850">
    <property type="entry name" value="Periplasmic binding protein-like II"/>
    <property type="match status" value="1"/>
</dbReference>
<gene>
    <name evidence="7" type="ORF">DFR52_103107</name>
</gene>
<comment type="caution">
    <text evidence="7">The sequence shown here is derived from an EMBL/GenBank/DDBJ whole genome shotgun (WGS) entry which is preliminary data.</text>
</comment>
<dbReference type="EMBL" id="QGTR01000003">
    <property type="protein sequence ID" value="PWV99908.1"/>
    <property type="molecule type" value="Genomic_DNA"/>
</dbReference>
<dbReference type="Gene3D" id="1.10.10.10">
    <property type="entry name" value="Winged helix-like DNA-binding domain superfamily/Winged helix DNA-binding domain"/>
    <property type="match status" value="1"/>
</dbReference>
<protein>
    <submittedName>
        <fullName evidence="7">DNA-binding transcriptional LysR family regulator</fullName>
    </submittedName>
</protein>
<dbReference type="Pfam" id="PF00126">
    <property type="entry name" value="HTH_1"/>
    <property type="match status" value="1"/>
</dbReference>
<dbReference type="PANTHER" id="PTHR30427">
    <property type="entry name" value="TRANSCRIPTIONAL ACTIVATOR PROTEIN LYSR"/>
    <property type="match status" value="1"/>
</dbReference>
<keyword evidence="2" id="KW-0805">Transcription regulation</keyword>
<dbReference type="RefSeq" id="WP_110032185.1">
    <property type="nucleotide sequence ID" value="NZ_QGTR01000003.1"/>
</dbReference>
<dbReference type="SUPFAM" id="SSF46785">
    <property type="entry name" value="Winged helix' DNA-binding domain"/>
    <property type="match status" value="1"/>
</dbReference>
<evidence type="ECO:0000313" key="8">
    <source>
        <dbReference type="Proteomes" id="UP000246352"/>
    </source>
</evidence>
<keyword evidence="5" id="KW-0804">Transcription</keyword>
<evidence type="ECO:0000313" key="7">
    <source>
        <dbReference type="EMBL" id="PWV99908.1"/>
    </source>
</evidence>
<accession>A0A317PH09</accession>
<comment type="similarity">
    <text evidence="1">Belongs to the LysR transcriptional regulatory family.</text>
</comment>
<dbReference type="InterPro" id="IPR000847">
    <property type="entry name" value="LysR_HTH_N"/>
</dbReference>
<dbReference type="PRINTS" id="PR00039">
    <property type="entry name" value="HTHLYSR"/>
</dbReference>
<evidence type="ECO:0000259" key="6">
    <source>
        <dbReference type="PROSITE" id="PS50931"/>
    </source>
</evidence>
<evidence type="ECO:0000256" key="5">
    <source>
        <dbReference type="ARBA" id="ARBA00023163"/>
    </source>
</evidence>
<reference evidence="7 8" key="1">
    <citation type="submission" date="2018-05" db="EMBL/GenBank/DDBJ databases">
        <title>Genomic Encyclopedia of Type Strains, Phase IV (KMG-IV): sequencing the most valuable type-strain genomes for metagenomic binning, comparative biology and taxonomic classification.</title>
        <authorList>
            <person name="Goeker M."/>
        </authorList>
    </citation>
    <scope>NUCLEOTIDE SEQUENCE [LARGE SCALE GENOMIC DNA]</scope>
    <source>
        <strain evidence="7 8">DSM 16791</strain>
    </source>
</reference>
<dbReference type="Pfam" id="PF03466">
    <property type="entry name" value="LysR_substrate"/>
    <property type="match status" value="1"/>
</dbReference>
<evidence type="ECO:0000256" key="2">
    <source>
        <dbReference type="ARBA" id="ARBA00023015"/>
    </source>
</evidence>
<proteinExistence type="inferred from homology"/>
<keyword evidence="3 7" id="KW-0238">DNA-binding</keyword>
<sequence length="304" mass="33405">MASDKSLTLHQIEAIRAVMVAGSIGGAARILHVAQPGVSRTIKHVESQLGISLFNRENGRFVPAPEAADVFVQLHAVHKKLGDLDYAVNQLRRGRDVELSIGSVPSIAHAMIPRAIIRFKQRFPDIRLNIELLKIEEAPDYLMLRKGELVCMSHRFDHPAIEFRPLASGRLVCIAARGHPLAGRVSVSAREMADYPLIGIDPKDPYGAIMASIFDATQIQYDINIRARFGSTVIGLVRQDLGIAVLDSFTVADLGADDGHIAVIPIEEKTDFETYVAIRRDVELSGFEDHFIVALRDAMQASNA</sequence>
<dbReference type="GO" id="GO:0003700">
    <property type="term" value="F:DNA-binding transcription factor activity"/>
    <property type="evidence" value="ECO:0007669"/>
    <property type="project" value="InterPro"/>
</dbReference>
<dbReference type="PROSITE" id="PS50931">
    <property type="entry name" value="HTH_LYSR"/>
    <property type="match status" value="1"/>
</dbReference>
<organism evidence="7 8">
    <name type="scientific">Hoeflea marina</name>
    <dbReference type="NCBI Taxonomy" id="274592"/>
    <lineage>
        <taxon>Bacteria</taxon>
        <taxon>Pseudomonadati</taxon>
        <taxon>Pseudomonadota</taxon>
        <taxon>Alphaproteobacteria</taxon>
        <taxon>Hyphomicrobiales</taxon>
        <taxon>Rhizobiaceae</taxon>
        <taxon>Hoeflea</taxon>
    </lineage>
</organism>
<evidence type="ECO:0000256" key="4">
    <source>
        <dbReference type="ARBA" id="ARBA00023159"/>
    </source>
</evidence>